<reference evidence="1 2" key="1">
    <citation type="submission" date="2023-09" db="EMBL/GenBank/DDBJ databases">
        <authorList>
            <person name="Rey-Velasco X."/>
        </authorList>
    </citation>
    <scope>NUCLEOTIDE SEQUENCE [LARGE SCALE GENOMIC DNA]</scope>
    <source>
        <strain evidence="1 2">W409</strain>
    </source>
</reference>
<accession>A0AAW8QYG0</accession>
<gene>
    <name evidence="1" type="ORF">RM544_04620</name>
</gene>
<dbReference type="EMBL" id="JAVRIE010000001">
    <property type="protein sequence ID" value="MDT0581814.1"/>
    <property type="molecule type" value="Genomic_DNA"/>
</dbReference>
<sequence>MKPQFKKVFSRVTVDSAIFTFGSKDEDSAQSLRVFCAGMGNYYLEQTDSLSDEQLVDLIDSLKQLSPQNSKFRIKIKASRYITVILSFIGFDVNKGYKVKSYLRGIFNFSMSGFFSSYCSESDIARLITNLDEHCKNIDCT</sequence>
<dbReference type="Proteomes" id="UP001249020">
    <property type="component" value="Unassembled WGS sequence"/>
</dbReference>
<protein>
    <recommendedName>
        <fullName evidence="3">LAGLIDADG homing endonuclease</fullName>
    </recommendedName>
</protein>
<keyword evidence="2" id="KW-1185">Reference proteome</keyword>
<evidence type="ECO:0008006" key="3">
    <source>
        <dbReference type="Google" id="ProtNLM"/>
    </source>
</evidence>
<name>A0AAW8QYG0_9ALTE</name>
<organism evidence="1 2">
    <name type="scientific">Brumicola blandensis</name>
    <dbReference type="NCBI Taxonomy" id="3075611"/>
    <lineage>
        <taxon>Bacteria</taxon>
        <taxon>Pseudomonadati</taxon>
        <taxon>Pseudomonadota</taxon>
        <taxon>Gammaproteobacteria</taxon>
        <taxon>Alteromonadales</taxon>
        <taxon>Alteromonadaceae</taxon>
        <taxon>Brumicola</taxon>
    </lineage>
</organism>
<evidence type="ECO:0000313" key="2">
    <source>
        <dbReference type="Proteomes" id="UP001249020"/>
    </source>
</evidence>
<dbReference type="RefSeq" id="WP_311360587.1">
    <property type="nucleotide sequence ID" value="NZ_JAVRIE010000001.1"/>
</dbReference>
<dbReference type="AlphaFoldDB" id="A0AAW8QYG0"/>
<proteinExistence type="predicted"/>
<comment type="caution">
    <text evidence="1">The sequence shown here is derived from an EMBL/GenBank/DDBJ whole genome shotgun (WGS) entry which is preliminary data.</text>
</comment>
<evidence type="ECO:0000313" key="1">
    <source>
        <dbReference type="EMBL" id="MDT0581814.1"/>
    </source>
</evidence>